<reference evidence="2 3" key="1">
    <citation type="submission" date="2024-04" db="EMBL/GenBank/DDBJ databases">
        <title>Luteolibacter sp. isolated from soil.</title>
        <authorList>
            <person name="An J."/>
        </authorList>
    </citation>
    <scope>NUCLEOTIDE SEQUENCE [LARGE SCALE GENOMIC DNA]</scope>
    <source>
        <strain evidence="2 3">Y139</strain>
    </source>
</reference>
<feature type="transmembrane region" description="Helical" evidence="1">
    <location>
        <begin position="88"/>
        <end position="107"/>
    </location>
</feature>
<dbReference type="RefSeq" id="WP_341405802.1">
    <property type="nucleotide sequence ID" value="NZ_JBBUKT010000006.1"/>
</dbReference>
<proteinExistence type="predicted"/>
<protein>
    <submittedName>
        <fullName evidence="2">Uncharacterized protein</fullName>
    </submittedName>
</protein>
<keyword evidence="1" id="KW-0472">Membrane</keyword>
<name>A0ABU9AWC5_9BACT</name>
<sequence length="117" mass="13282">MGFLAFGWMRSMSYHDNLSWSMGTVHHGISQRVGSIEFYRLIFPVAMGDGLKVTTLRPDDPQGAGFPPALAWKSEGVPGFVQHHGVFVAHWLLMLLFLLPWLGWIFLRVRKQEKPSS</sequence>
<dbReference type="EMBL" id="JBBUKT010000006">
    <property type="protein sequence ID" value="MEK7952044.1"/>
    <property type="molecule type" value="Genomic_DNA"/>
</dbReference>
<accession>A0ABU9AWC5</accession>
<comment type="caution">
    <text evidence="2">The sequence shown here is derived from an EMBL/GenBank/DDBJ whole genome shotgun (WGS) entry which is preliminary data.</text>
</comment>
<evidence type="ECO:0000256" key="1">
    <source>
        <dbReference type="SAM" id="Phobius"/>
    </source>
</evidence>
<keyword evidence="3" id="KW-1185">Reference proteome</keyword>
<organism evidence="2 3">
    <name type="scientific">Luteolibacter soli</name>
    <dbReference type="NCBI Taxonomy" id="3135280"/>
    <lineage>
        <taxon>Bacteria</taxon>
        <taxon>Pseudomonadati</taxon>
        <taxon>Verrucomicrobiota</taxon>
        <taxon>Verrucomicrobiia</taxon>
        <taxon>Verrucomicrobiales</taxon>
        <taxon>Verrucomicrobiaceae</taxon>
        <taxon>Luteolibacter</taxon>
    </lineage>
</organism>
<keyword evidence="1" id="KW-1133">Transmembrane helix</keyword>
<keyword evidence="1" id="KW-0812">Transmembrane</keyword>
<evidence type="ECO:0000313" key="2">
    <source>
        <dbReference type="EMBL" id="MEK7952044.1"/>
    </source>
</evidence>
<dbReference type="Proteomes" id="UP001371305">
    <property type="component" value="Unassembled WGS sequence"/>
</dbReference>
<gene>
    <name evidence="2" type="ORF">WKV53_16135</name>
</gene>
<evidence type="ECO:0000313" key="3">
    <source>
        <dbReference type="Proteomes" id="UP001371305"/>
    </source>
</evidence>